<dbReference type="AlphaFoldDB" id="A0A0R3PBB7"/>
<reference evidence="3" key="1">
    <citation type="submission" date="2017-02" db="UniProtKB">
        <authorList>
            <consortium name="WormBaseParasite"/>
        </authorList>
    </citation>
    <scope>IDENTIFICATION</scope>
</reference>
<dbReference type="Proteomes" id="UP000267027">
    <property type="component" value="Unassembled WGS sequence"/>
</dbReference>
<reference evidence="1 2" key="2">
    <citation type="submission" date="2018-11" db="EMBL/GenBank/DDBJ databases">
        <authorList>
            <consortium name="Pathogen Informatics"/>
        </authorList>
    </citation>
    <scope>NUCLEOTIDE SEQUENCE [LARGE SCALE GENOMIC DNA]</scope>
    <source>
        <strain evidence="1 2">Costa Rica</strain>
    </source>
</reference>
<evidence type="ECO:0000313" key="1">
    <source>
        <dbReference type="EMBL" id="VDM52554.1"/>
    </source>
</evidence>
<protein>
    <submittedName>
        <fullName evidence="1 3">Uncharacterized protein</fullName>
    </submittedName>
</protein>
<accession>A0A0R3PBB7</accession>
<evidence type="ECO:0000313" key="2">
    <source>
        <dbReference type="Proteomes" id="UP000267027"/>
    </source>
</evidence>
<sequence length="99" mass="11269">MISGGETTSERPRNLMFVGRTSLKSDLTNMSTADHVVCSFLYIFNTRTLSSDTDLHALLATTDHIIFHMIERKETKSKEIDMRSLNYESVLVRVEMVPS</sequence>
<keyword evidence="2" id="KW-1185">Reference proteome</keyword>
<dbReference type="EMBL" id="UYYA01000123">
    <property type="protein sequence ID" value="VDM52554.1"/>
    <property type="molecule type" value="Genomic_DNA"/>
</dbReference>
<organism evidence="3">
    <name type="scientific">Angiostrongylus costaricensis</name>
    <name type="common">Nematode worm</name>
    <dbReference type="NCBI Taxonomy" id="334426"/>
    <lineage>
        <taxon>Eukaryota</taxon>
        <taxon>Metazoa</taxon>
        <taxon>Ecdysozoa</taxon>
        <taxon>Nematoda</taxon>
        <taxon>Chromadorea</taxon>
        <taxon>Rhabditida</taxon>
        <taxon>Rhabditina</taxon>
        <taxon>Rhabditomorpha</taxon>
        <taxon>Strongyloidea</taxon>
        <taxon>Metastrongylidae</taxon>
        <taxon>Angiostrongylus</taxon>
    </lineage>
</organism>
<name>A0A0R3PBB7_ANGCS</name>
<proteinExistence type="predicted"/>
<evidence type="ECO:0000313" key="3">
    <source>
        <dbReference type="WBParaSite" id="ACOC_0000096801-mRNA-1"/>
    </source>
</evidence>
<gene>
    <name evidence="1" type="ORF">ACOC_LOCUS969</name>
</gene>
<dbReference type="WBParaSite" id="ACOC_0000096801-mRNA-1">
    <property type="protein sequence ID" value="ACOC_0000096801-mRNA-1"/>
    <property type="gene ID" value="ACOC_0000096801"/>
</dbReference>